<name>A0A8A4TTD2_SULCO</name>
<dbReference type="Proteomes" id="UP000663929">
    <property type="component" value="Chromosome"/>
</dbReference>
<evidence type="ECO:0000313" key="3">
    <source>
        <dbReference type="Proteomes" id="UP000663929"/>
    </source>
</evidence>
<evidence type="ECO:0000256" key="1">
    <source>
        <dbReference type="SAM" id="Phobius"/>
    </source>
</evidence>
<feature type="transmembrane region" description="Helical" evidence="1">
    <location>
        <begin position="107"/>
        <end position="140"/>
    </location>
</feature>
<gene>
    <name evidence="2" type="ORF">J3U87_08065</name>
</gene>
<keyword evidence="3" id="KW-1185">Reference proteome</keyword>
<dbReference type="EMBL" id="CP071793">
    <property type="protein sequence ID" value="QTD52414.1"/>
    <property type="molecule type" value="Genomic_DNA"/>
</dbReference>
<organism evidence="2 3">
    <name type="scientific">Sulfidibacter corallicola</name>
    <dbReference type="NCBI Taxonomy" id="2818388"/>
    <lineage>
        <taxon>Bacteria</taxon>
        <taxon>Pseudomonadati</taxon>
        <taxon>Acidobacteriota</taxon>
        <taxon>Holophagae</taxon>
        <taxon>Acanthopleuribacterales</taxon>
        <taxon>Acanthopleuribacteraceae</taxon>
        <taxon>Sulfidibacter</taxon>
    </lineage>
</organism>
<protein>
    <submittedName>
        <fullName evidence="2">Uncharacterized protein</fullName>
    </submittedName>
</protein>
<reference evidence="2" key="1">
    <citation type="submission" date="2021-03" db="EMBL/GenBank/DDBJ databases">
        <title>Acanthopleuribacteraceae sp. M133.</title>
        <authorList>
            <person name="Wang G."/>
        </authorList>
    </citation>
    <scope>NUCLEOTIDE SEQUENCE</scope>
    <source>
        <strain evidence="2">M133</strain>
    </source>
</reference>
<keyword evidence="1" id="KW-0472">Membrane</keyword>
<evidence type="ECO:0000313" key="2">
    <source>
        <dbReference type="EMBL" id="QTD52414.1"/>
    </source>
</evidence>
<dbReference type="RefSeq" id="WP_237382522.1">
    <property type="nucleotide sequence ID" value="NZ_CP071793.1"/>
</dbReference>
<dbReference type="AlphaFoldDB" id="A0A8A4TTD2"/>
<keyword evidence="1" id="KW-0812">Transmembrane</keyword>
<keyword evidence="1" id="KW-1133">Transmembrane helix</keyword>
<dbReference type="KEGG" id="scor:J3U87_08065"/>
<accession>A0A8A4TTD2</accession>
<sequence length="149" mass="17617">MSRPPEQRDPWEAQRLRLRAASELRRENLAKTRAALRDGSRETRDWGMMRKVISRQVFPRIQGWIREIKAVIDPAQVRQLHRARRRLEKLTGITWWHPRGMVWRARVAFYGTSILILSLLFVAVVFGGLVLMAFAVYRILGWLQDFFAF</sequence>
<proteinExistence type="predicted"/>